<reference evidence="5 6" key="1">
    <citation type="submission" date="2019-06" db="EMBL/GenBank/DDBJ databases">
        <title>A novel bacterium of genus Amaricoccus, isolated from marine sediment.</title>
        <authorList>
            <person name="Huang H."/>
            <person name="Mo K."/>
            <person name="Hu Y."/>
        </authorList>
    </citation>
    <scope>NUCLEOTIDE SEQUENCE [LARGE SCALE GENOMIC DNA]</scope>
    <source>
        <strain evidence="5 6">HB172011</strain>
    </source>
</reference>
<organism evidence="5 6">
    <name type="scientific">Amaricoccus solimangrovi</name>
    <dbReference type="NCBI Taxonomy" id="2589815"/>
    <lineage>
        <taxon>Bacteria</taxon>
        <taxon>Pseudomonadati</taxon>
        <taxon>Pseudomonadota</taxon>
        <taxon>Alphaproteobacteria</taxon>
        <taxon>Rhodobacterales</taxon>
        <taxon>Paracoccaceae</taxon>
        <taxon>Amaricoccus</taxon>
    </lineage>
</organism>
<accession>A0A501WXP7</accession>
<dbReference type="InterPro" id="IPR029063">
    <property type="entry name" value="SAM-dependent_MTases_sf"/>
</dbReference>
<sequence>MPTPPALFDPDLLALRRARAEAGEPADFLREAAAAEIAERLSEVNRSFRAPVIIGPRGALWAEALGLPGARLIPDAEVLDLAEGEADLIVHALALHWANDPVGQLAQARRGLRPDGLFIAALFAGETLTELRRALAEAEVETTGGLSPRVAPMGEIRDLGGLLQRAGLALPVADSQRLPVSYATMFHLMRDLRAMGETSVLRERSRRPMPRALLARAAEIYAERFGDAEGRVGATFEIVYLTGWAPSPDQRKPLRPGSAAARLADALGTEEHGAGERAGDARVQEDRNEGAGENGTS</sequence>
<feature type="region of interest" description="Disordered" evidence="3">
    <location>
        <begin position="247"/>
        <end position="297"/>
    </location>
</feature>
<evidence type="ECO:0000256" key="3">
    <source>
        <dbReference type="SAM" id="MobiDB-lite"/>
    </source>
</evidence>
<comment type="caution">
    <text evidence="5">The sequence shown here is derived from an EMBL/GenBank/DDBJ whole genome shotgun (WGS) entry which is preliminary data.</text>
</comment>
<dbReference type="Proteomes" id="UP000319255">
    <property type="component" value="Unassembled WGS sequence"/>
</dbReference>
<evidence type="ECO:0000313" key="6">
    <source>
        <dbReference type="Proteomes" id="UP000319255"/>
    </source>
</evidence>
<protein>
    <submittedName>
        <fullName evidence="5">Methyltransferase domain-containing protein</fullName>
    </submittedName>
</protein>
<dbReference type="GO" id="GO:0008757">
    <property type="term" value="F:S-adenosylmethionine-dependent methyltransferase activity"/>
    <property type="evidence" value="ECO:0007669"/>
    <property type="project" value="InterPro"/>
</dbReference>
<dbReference type="InterPro" id="IPR050602">
    <property type="entry name" value="Malonyl-ACP_OMT"/>
</dbReference>
<keyword evidence="2 5" id="KW-0808">Transferase</keyword>
<keyword evidence="1 5" id="KW-0489">Methyltransferase</keyword>
<evidence type="ECO:0000259" key="4">
    <source>
        <dbReference type="Pfam" id="PF08241"/>
    </source>
</evidence>
<evidence type="ECO:0000256" key="1">
    <source>
        <dbReference type="ARBA" id="ARBA00022603"/>
    </source>
</evidence>
<dbReference type="Gene3D" id="3.40.50.150">
    <property type="entry name" value="Vaccinia Virus protein VP39"/>
    <property type="match status" value="1"/>
</dbReference>
<dbReference type="AlphaFoldDB" id="A0A501WXP7"/>
<dbReference type="OrthoDB" id="9793723at2"/>
<dbReference type="InterPro" id="IPR013216">
    <property type="entry name" value="Methyltransf_11"/>
</dbReference>
<keyword evidence="6" id="KW-1185">Reference proteome</keyword>
<dbReference type="EMBL" id="VFRP01000004">
    <property type="protein sequence ID" value="TPE52237.1"/>
    <property type="molecule type" value="Genomic_DNA"/>
</dbReference>
<dbReference type="PANTHER" id="PTHR13090:SF1">
    <property type="entry name" value="ARGININE-HYDROXYLASE NDUFAF5, MITOCHONDRIAL"/>
    <property type="match status" value="1"/>
</dbReference>
<dbReference type="PANTHER" id="PTHR13090">
    <property type="entry name" value="ARGININE-HYDROXYLASE NDUFAF5, MITOCHONDRIAL"/>
    <property type="match status" value="1"/>
</dbReference>
<feature type="domain" description="Methyltransferase type 11" evidence="4">
    <location>
        <begin position="75"/>
        <end position="119"/>
    </location>
</feature>
<dbReference type="SUPFAM" id="SSF53335">
    <property type="entry name" value="S-adenosyl-L-methionine-dependent methyltransferases"/>
    <property type="match status" value="1"/>
</dbReference>
<feature type="compositionally biased region" description="Basic and acidic residues" evidence="3">
    <location>
        <begin position="269"/>
        <end position="290"/>
    </location>
</feature>
<name>A0A501WXP7_9RHOB</name>
<dbReference type="GO" id="GO:0032259">
    <property type="term" value="P:methylation"/>
    <property type="evidence" value="ECO:0007669"/>
    <property type="project" value="UniProtKB-KW"/>
</dbReference>
<dbReference type="Pfam" id="PF08241">
    <property type="entry name" value="Methyltransf_11"/>
    <property type="match status" value="1"/>
</dbReference>
<dbReference type="RefSeq" id="WP_140453479.1">
    <property type="nucleotide sequence ID" value="NZ_VFRP01000004.1"/>
</dbReference>
<evidence type="ECO:0000256" key="2">
    <source>
        <dbReference type="ARBA" id="ARBA00022679"/>
    </source>
</evidence>
<gene>
    <name evidence="5" type="ORF">FJM51_07415</name>
</gene>
<proteinExistence type="predicted"/>
<evidence type="ECO:0000313" key="5">
    <source>
        <dbReference type="EMBL" id="TPE52237.1"/>
    </source>
</evidence>